<evidence type="ECO:0000256" key="4">
    <source>
        <dbReference type="ARBA" id="ARBA00022833"/>
    </source>
</evidence>
<name>A0ABU6T461_9FABA</name>
<dbReference type="PANTHER" id="PTHR33248">
    <property type="entry name" value="ZINC ION-BINDING PROTEIN"/>
    <property type="match status" value="1"/>
</dbReference>
<evidence type="ECO:0000256" key="3">
    <source>
        <dbReference type="ARBA" id="ARBA00022771"/>
    </source>
</evidence>
<evidence type="ECO:0000256" key="1">
    <source>
        <dbReference type="ARBA" id="ARBA00007469"/>
    </source>
</evidence>
<evidence type="ECO:0000313" key="8">
    <source>
        <dbReference type="EMBL" id="MED6142753.1"/>
    </source>
</evidence>
<comment type="caution">
    <text evidence="8">The sequence shown here is derived from an EMBL/GenBank/DDBJ whole genome shotgun (WGS) entry which is preliminary data.</text>
</comment>
<comment type="similarity">
    <text evidence="1 6">Belongs to the RNase T2 family.</text>
</comment>
<dbReference type="InterPro" id="IPR036430">
    <property type="entry name" value="RNase_T2-like_sf"/>
</dbReference>
<reference evidence="8 9" key="1">
    <citation type="journal article" date="2023" name="Plants (Basel)">
        <title>Bridging the Gap: Combining Genomics and Transcriptomics Approaches to Understand Stylosanthes scabra, an Orphan Legume from the Brazilian Caatinga.</title>
        <authorList>
            <person name="Ferreira-Neto J.R.C."/>
            <person name="da Silva M.D."/>
            <person name="Binneck E."/>
            <person name="de Melo N.F."/>
            <person name="da Silva R.H."/>
            <person name="de Melo A.L.T.M."/>
            <person name="Pandolfi V."/>
            <person name="Bustamante F.O."/>
            <person name="Brasileiro-Vidal A.C."/>
            <person name="Benko-Iseppon A.M."/>
        </authorList>
    </citation>
    <scope>NUCLEOTIDE SEQUENCE [LARGE SCALE GENOMIC DNA]</scope>
    <source>
        <tissue evidence="8">Leaves</tissue>
    </source>
</reference>
<keyword evidence="4" id="KW-0862">Zinc</keyword>
<dbReference type="PROSITE" id="PS51999">
    <property type="entry name" value="ZF_GRF"/>
    <property type="match status" value="1"/>
</dbReference>
<feature type="domain" description="GRF-type" evidence="7">
    <location>
        <begin position="4"/>
        <end position="46"/>
    </location>
</feature>
<keyword evidence="9" id="KW-1185">Reference proteome</keyword>
<proteinExistence type="inferred from homology"/>
<keyword evidence="2" id="KW-0479">Metal-binding</keyword>
<dbReference type="Gene3D" id="3.90.730.10">
    <property type="entry name" value="Ribonuclease T2-like"/>
    <property type="match status" value="1"/>
</dbReference>
<dbReference type="SUPFAM" id="SSF55895">
    <property type="entry name" value="Ribonuclease Rh-like"/>
    <property type="match status" value="1"/>
</dbReference>
<evidence type="ECO:0000256" key="5">
    <source>
        <dbReference type="PROSITE-ProRule" id="PRU01343"/>
    </source>
</evidence>
<dbReference type="Pfam" id="PF06839">
    <property type="entry name" value="Zn_ribbon_GRF"/>
    <property type="match status" value="1"/>
</dbReference>
<dbReference type="InterPro" id="IPR001568">
    <property type="entry name" value="RNase_T2-like"/>
</dbReference>
<evidence type="ECO:0000256" key="6">
    <source>
        <dbReference type="RuleBase" id="RU004328"/>
    </source>
</evidence>
<sequence length="156" mass="18059">MLLCLHGVPPVLRVSRTKENPGRRFWDCVYYEVHEHCDFFVWPDLEQAEEEDHEKKVLNEEEYVPSNSERYPLGGIIAAIDNAFHLTPAIECKKYSIKEIHPCFYKDFKSRDCVLQTNNKMVTSSSSCPEYVSLPEVESLEYGNDVLEILKLDASL</sequence>
<organism evidence="8 9">
    <name type="scientific">Stylosanthes scabra</name>
    <dbReference type="NCBI Taxonomy" id="79078"/>
    <lineage>
        <taxon>Eukaryota</taxon>
        <taxon>Viridiplantae</taxon>
        <taxon>Streptophyta</taxon>
        <taxon>Embryophyta</taxon>
        <taxon>Tracheophyta</taxon>
        <taxon>Spermatophyta</taxon>
        <taxon>Magnoliopsida</taxon>
        <taxon>eudicotyledons</taxon>
        <taxon>Gunneridae</taxon>
        <taxon>Pentapetalae</taxon>
        <taxon>rosids</taxon>
        <taxon>fabids</taxon>
        <taxon>Fabales</taxon>
        <taxon>Fabaceae</taxon>
        <taxon>Papilionoideae</taxon>
        <taxon>50 kb inversion clade</taxon>
        <taxon>dalbergioids sensu lato</taxon>
        <taxon>Dalbergieae</taxon>
        <taxon>Pterocarpus clade</taxon>
        <taxon>Stylosanthes</taxon>
    </lineage>
</organism>
<dbReference type="EMBL" id="JASCZI010090622">
    <property type="protein sequence ID" value="MED6142753.1"/>
    <property type="molecule type" value="Genomic_DNA"/>
</dbReference>
<protein>
    <recommendedName>
        <fullName evidence="7">GRF-type domain-containing protein</fullName>
    </recommendedName>
</protein>
<evidence type="ECO:0000259" key="7">
    <source>
        <dbReference type="PROSITE" id="PS51999"/>
    </source>
</evidence>
<dbReference type="Pfam" id="PF00445">
    <property type="entry name" value="Ribonuclease_T2"/>
    <property type="match status" value="1"/>
</dbReference>
<gene>
    <name evidence="8" type="ORF">PIB30_000315</name>
</gene>
<evidence type="ECO:0000313" key="9">
    <source>
        <dbReference type="Proteomes" id="UP001341840"/>
    </source>
</evidence>
<keyword evidence="3 5" id="KW-0863">Zinc-finger</keyword>
<dbReference type="Proteomes" id="UP001341840">
    <property type="component" value="Unassembled WGS sequence"/>
</dbReference>
<dbReference type="InterPro" id="IPR010666">
    <property type="entry name" value="Znf_GRF"/>
</dbReference>
<evidence type="ECO:0000256" key="2">
    <source>
        <dbReference type="ARBA" id="ARBA00022723"/>
    </source>
</evidence>
<accession>A0ABU6T461</accession>